<name>A0AAW0RCW9_9PEZI</name>
<protein>
    <recommendedName>
        <fullName evidence="1">PPM-type phosphatase domain-containing protein</fullName>
    </recommendedName>
</protein>
<comment type="caution">
    <text evidence="2">The sequence shown here is derived from an EMBL/GenBank/DDBJ whole genome shotgun (WGS) entry which is preliminary data.</text>
</comment>
<organism evidence="2 3">
    <name type="scientific">Apiospora kogelbergensis</name>
    <dbReference type="NCBI Taxonomy" id="1337665"/>
    <lineage>
        <taxon>Eukaryota</taxon>
        <taxon>Fungi</taxon>
        <taxon>Dikarya</taxon>
        <taxon>Ascomycota</taxon>
        <taxon>Pezizomycotina</taxon>
        <taxon>Sordariomycetes</taxon>
        <taxon>Xylariomycetidae</taxon>
        <taxon>Amphisphaeriales</taxon>
        <taxon>Apiosporaceae</taxon>
        <taxon>Apiospora</taxon>
    </lineage>
</organism>
<dbReference type="Proteomes" id="UP001392437">
    <property type="component" value="Unassembled WGS sequence"/>
</dbReference>
<gene>
    <name evidence="2" type="ORF">PG999_000920</name>
</gene>
<dbReference type="SUPFAM" id="SSF81606">
    <property type="entry name" value="PP2C-like"/>
    <property type="match status" value="1"/>
</dbReference>
<dbReference type="Gene3D" id="3.60.40.10">
    <property type="entry name" value="PPM-type phosphatase domain"/>
    <property type="match status" value="1"/>
</dbReference>
<accession>A0AAW0RCW9</accession>
<dbReference type="InterPro" id="IPR036457">
    <property type="entry name" value="PPM-type-like_dom_sf"/>
</dbReference>
<evidence type="ECO:0000259" key="1">
    <source>
        <dbReference type="Pfam" id="PF00481"/>
    </source>
</evidence>
<feature type="domain" description="PPM-type phosphatase" evidence="1">
    <location>
        <begin position="11"/>
        <end position="53"/>
    </location>
</feature>
<reference evidence="2 3" key="1">
    <citation type="submission" date="2023-01" db="EMBL/GenBank/DDBJ databases">
        <title>Analysis of 21 Apiospora genomes using comparative genomics revels a genus with tremendous synthesis potential of carbohydrate active enzymes and secondary metabolites.</title>
        <authorList>
            <person name="Sorensen T."/>
        </authorList>
    </citation>
    <scope>NUCLEOTIDE SEQUENCE [LARGE SCALE GENOMIC DNA]</scope>
    <source>
        <strain evidence="2 3">CBS 117206</strain>
    </source>
</reference>
<dbReference type="InterPro" id="IPR001932">
    <property type="entry name" value="PPM-type_phosphatase-like_dom"/>
</dbReference>
<evidence type="ECO:0000313" key="2">
    <source>
        <dbReference type="EMBL" id="KAK8132747.1"/>
    </source>
</evidence>
<dbReference type="Pfam" id="PF00481">
    <property type="entry name" value="PP2C"/>
    <property type="match status" value="1"/>
</dbReference>
<dbReference type="AlphaFoldDB" id="A0AAW0RCW9"/>
<dbReference type="EMBL" id="JAQQWP010000001">
    <property type="protein sequence ID" value="KAK8132747.1"/>
    <property type="molecule type" value="Genomic_DNA"/>
</dbReference>
<sequence length="102" mass="11523">MSPYYHLLESPPYLKATPEIISHRRSANDIFIIMASDGLWSIEGMTNEWVVDKTMEALSNVTVEDPGQYLMEEVKKWETGDDVTIKVIVLSSGHLVATEPKQ</sequence>
<proteinExistence type="predicted"/>
<evidence type="ECO:0000313" key="3">
    <source>
        <dbReference type="Proteomes" id="UP001392437"/>
    </source>
</evidence>
<keyword evidence="3" id="KW-1185">Reference proteome</keyword>